<dbReference type="AlphaFoldDB" id="A0A2T4CE20"/>
<evidence type="ECO:0000313" key="3">
    <source>
        <dbReference type="EMBL" id="PTB79796.1"/>
    </source>
</evidence>
<feature type="region of interest" description="Disordered" evidence="1">
    <location>
        <begin position="44"/>
        <end position="81"/>
    </location>
</feature>
<proteinExistence type="predicted"/>
<feature type="domain" description="Small acidic protein-like" evidence="2">
    <location>
        <begin position="246"/>
        <end position="312"/>
    </location>
</feature>
<gene>
    <name evidence="3" type="ORF">M440DRAFT_17592</name>
</gene>
<name>A0A2T4CE20_TRILO</name>
<keyword evidence="4" id="KW-1185">Reference proteome</keyword>
<evidence type="ECO:0000256" key="1">
    <source>
        <dbReference type="SAM" id="MobiDB-lite"/>
    </source>
</evidence>
<feature type="region of interest" description="Disordered" evidence="1">
    <location>
        <begin position="129"/>
        <end position="252"/>
    </location>
</feature>
<accession>A0A2T4CE20</accession>
<feature type="compositionally biased region" description="Basic and acidic residues" evidence="1">
    <location>
        <begin position="225"/>
        <end position="252"/>
    </location>
</feature>
<evidence type="ECO:0000313" key="4">
    <source>
        <dbReference type="Proteomes" id="UP000240760"/>
    </source>
</evidence>
<protein>
    <recommendedName>
        <fullName evidence="2">Small acidic protein-like domain-containing protein</fullName>
    </recommendedName>
</protein>
<evidence type="ECO:0000259" key="2">
    <source>
        <dbReference type="Pfam" id="PF15477"/>
    </source>
</evidence>
<reference evidence="3 4" key="1">
    <citation type="submission" date="2016-07" db="EMBL/GenBank/DDBJ databases">
        <title>Multiple horizontal gene transfer events from other fungi enriched the ability of initially mycotrophic Trichoderma (Ascomycota) to feed on dead plant biomass.</title>
        <authorList>
            <consortium name="DOE Joint Genome Institute"/>
            <person name="Aerts A."/>
            <person name="Atanasova L."/>
            <person name="Chenthamara K."/>
            <person name="Zhang J."/>
            <person name="Grujic M."/>
            <person name="Henrissat B."/>
            <person name="Kuo A."/>
            <person name="Salamov A."/>
            <person name="Lipzen A."/>
            <person name="Labutti K."/>
            <person name="Barry K."/>
            <person name="Miao Y."/>
            <person name="Rahimi M.J."/>
            <person name="Shen Q."/>
            <person name="Grigoriev I.V."/>
            <person name="Kubicek C.P."/>
            <person name="Druzhinina I.S."/>
        </authorList>
    </citation>
    <scope>NUCLEOTIDE SEQUENCE [LARGE SCALE GENOMIC DNA]</scope>
    <source>
        <strain evidence="3 4">ATCC 18648</strain>
    </source>
</reference>
<feature type="compositionally biased region" description="Low complexity" evidence="1">
    <location>
        <begin position="1"/>
        <end position="12"/>
    </location>
</feature>
<feature type="compositionally biased region" description="Acidic residues" evidence="1">
    <location>
        <begin position="142"/>
        <end position="151"/>
    </location>
</feature>
<sequence length="313" mass="33815">MPSSAQDAASAQAKHDHRTIPHKLCKTSLAHHCNCAERKLAKKARKAARKAEEPQLKGAAEVYQESAAQGKKEKNKKDAEVQEQVLELEKKRHHHLAESKKLEIQVELLLKQAHNAAKVLAWVAKALDGAPPDYASPRIKSDDDDVSDADSSDGKNTGTVMKDAVDAPQATSKTDGEKKKKKKDKKKPKIKREETSSDEGQVGGGKRKHQDDDAEQPANKKGKKAKESKGGEKEAHATAEEVKIEGLEGGKARQDKFLRLLGGKKAGVSVAKPGSIASKNQGKSVRAEAAIQQQFEAGMALKESGQKRRGLGA</sequence>
<dbReference type="OrthoDB" id="10066125at2759"/>
<organism evidence="3 4">
    <name type="scientific">Trichoderma longibrachiatum ATCC 18648</name>
    <dbReference type="NCBI Taxonomy" id="983965"/>
    <lineage>
        <taxon>Eukaryota</taxon>
        <taxon>Fungi</taxon>
        <taxon>Dikarya</taxon>
        <taxon>Ascomycota</taxon>
        <taxon>Pezizomycotina</taxon>
        <taxon>Sordariomycetes</taxon>
        <taxon>Hypocreomycetidae</taxon>
        <taxon>Hypocreales</taxon>
        <taxon>Hypocreaceae</taxon>
        <taxon>Trichoderma</taxon>
    </lineage>
</organism>
<dbReference type="Pfam" id="PF15477">
    <property type="entry name" value="SMAP"/>
    <property type="match status" value="1"/>
</dbReference>
<dbReference type="InterPro" id="IPR028124">
    <property type="entry name" value="SMAP_dom"/>
</dbReference>
<dbReference type="EMBL" id="KZ679128">
    <property type="protein sequence ID" value="PTB79796.1"/>
    <property type="molecule type" value="Genomic_DNA"/>
</dbReference>
<feature type="region of interest" description="Disordered" evidence="1">
    <location>
        <begin position="1"/>
        <end position="20"/>
    </location>
</feature>
<dbReference type="STRING" id="983965.A0A2T4CE20"/>
<feature type="compositionally biased region" description="Basic residues" evidence="1">
    <location>
        <begin position="179"/>
        <end position="190"/>
    </location>
</feature>
<dbReference type="Proteomes" id="UP000240760">
    <property type="component" value="Unassembled WGS sequence"/>
</dbReference>
<feature type="compositionally biased region" description="Basic and acidic residues" evidence="1">
    <location>
        <begin position="70"/>
        <end position="80"/>
    </location>
</feature>